<evidence type="ECO:0000313" key="2">
    <source>
        <dbReference type="Proteomes" id="UP000054144"/>
    </source>
</evidence>
<dbReference type="OrthoDB" id="3224367at2759"/>
<dbReference type="AlphaFoldDB" id="A0A0D7AH21"/>
<dbReference type="EMBL" id="KN881676">
    <property type="protein sequence ID" value="KIY50138.1"/>
    <property type="molecule type" value="Genomic_DNA"/>
</dbReference>
<gene>
    <name evidence="1" type="ORF">FISHEDRAFT_39628</name>
</gene>
<evidence type="ECO:0000313" key="1">
    <source>
        <dbReference type="EMBL" id="KIY50138.1"/>
    </source>
</evidence>
<reference evidence="1 2" key="1">
    <citation type="journal article" date="2015" name="Fungal Genet. Biol.">
        <title>Evolution of novel wood decay mechanisms in Agaricales revealed by the genome sequences of Fistulina hepatica and Cylindrobasidium torrendii.</title>
        <authorList>
            <person name="Floudas D."/>
            <person name="Held B.W."/>
            <person name="Riley R."/>
            <person name="Nagy L.G."/>
            <person name="Koehler G."/>
            <person name="Ransdell A.S."/>
            <person name="Younus H."/>
            <person name="Chow J."/>
            <person name="Chiniquy J."/>
            <person name="Lipzen A."/>
            <person name="Tritt A."/>
            <person name="Sun H."/>
            <person name="Haridas S."/>
            <person name="LaButti K."/>
            <person name="Ohm R.A."/>
            <person name="Kues U."/>
            <person name="Blanchette R.A."/>
            <person name="Grigoriev I.V."/>
            <person name="Minto R.E."/>
            <person name="Hibbett D.S."/>
        </authorList>
    </citation>
    <scope>NUCLEOTIDE SEQUENCE [LARGE SCALE GENOMIC DNA]</scope>
    <source>
        <strain evidence="1 2">ATCC 64428</strain>
    </source>
</reference>
<name>A0A0D7AH21_9AGAR</name>
<organism evidence="1 2">
    <name type="scientific">Fistulina hepatica ATCC 64428</name>
    <dbReference type="NCBI Taxonomy" id="1128425"/>
    <lineage>
        <taxon>Eukaryota</taxon>
        <taxon>Fungi</taxon>
        <taxon>Dikarya</taxon>
        <taxon>Basidiomycota</taxon>
        <taxon>Agaricomycotina</taxon>
        <taxon>Agaricomycetes</taxon>
        <taxon>Agaricomycetidae</taxon>
        <taxon>Agaricales</taxon>
        <taxon>Fistulinaceae</taxon>
        <taxon>Fistulina</taxon>
    </lineage>
</organism>
<protein>
    <submittedName>
        <fullName evidence="1">Uncharacterized protein</fullName>
    </submittedName>
</protein>
<dbReference type="Proteomes" id="UP000054144">
    <property type="component" value="Unassembled WGS sequence"/>
</dbReference>
<sequence length="302" mass="33804">MATLFPEDATGLELPDFDSLLIKGSYHASAPIHLCLSHLASEESRSVLLFTPSRREFLEKVKEVPDSWLALNLVSGDVTEKASRIRILYPPTPTHLSLLLATIRVSSDSGPDANSVMLLDEAPTLIVLHEPSGYFTQSQGDQPSSAQSRPPRFALFDSRIESLKLPLAVRLRRNRFQLNDEEDTLAANPQPINAFIPKYFSWICTISDGSSARPIHGLHIELAIRRHLHSAIVTAGRKRRNAYAQTANDENRTLHRNEGVILEGLGRSLCCFENTLRSTWPPLYTKQHFIPNNTELTYSAEQ</sequence>
<accession>A0A0D7AH21</accession>
<keyword evidence="2" id="KW-1185">Reference proteome</keyword>
<proteinExistence type="predicted"/>